<evidence type="ECO:0000256" key="1">
    <source>
        <dbReference type="ARBA" id="ARBA00023235"/>
    </source>
</evidence>
<evidence type="ECO:0000313" key="4">
    <source>
        <dbReference type="Proteomes" id="UP000270046"/>
    </source>
</evidence>
<gene>
    <name evidence="3" type="ORF">HYN43_005605</name>
</gene>
<dbReference type="OrthoDB" id="9786584at2"/>
<dbReference type="Proteomes" id="UP000270046">
    <property type="component" value="Chromosome"/>
</dbReference>
<protein>
    <submittedName>
        <fullName evidence="3">Hydroxypyruvate isomerase</fullName>
    </submittedName>
</protein>
<dbReference type="PANTHER" id="PTHR43489">
    <property type="entry name" value="ISOMERASE"/>
    <property type="match status" value="1"/>
</dbReference>
<dbReference type="Gene3D" id="3.20.20.150">
    <property type="entry name" value="Divalent-metal-dependent TIM barrel enzymes"/>
    <property type="match status" value="1"/>
</dbReference>
<keyword evidence="1 3" id="KW-0413">Isomerase</keyword>
<sequence>MSSNQNRRSAIKSMIAGTAAIGASGVLSSFTTETEKTNMQPDEKLKGNINHAVCRWCYSDISVDQLCAAAKDIGIKGIDLVGPSDWPTLKKYGLFSSMCNGAEINLTDGFGDKEYHAKLHENYTKMIPLVAEAGYKNLICFSGSRRGKTDEEGWKNCVEGLKPMVALAEKHNIILVMELLNSKIDHKDYQCDRVEWGAELCRRLGSENFKLLYDIYHMQIDEGDVIRNIRANHQYIAHYHTGGVPGRNEIDETQELYYPAIMRAIVEVGHKGFVAQEFIPKQKDKLASLKKAVHICDV</sequence>
<dbReference type="RefSeq" id="WP_119408517.1">
    <property type="nucleotide sequence ID" value="NZ_CP032869.1"/>
</dbReference>
<dbReference type="KEGG" id="muh:HYN43_005605"/>
<dbReference type="EMBL" id="CP032869">
    <property type="protein sequence ID" value="AYL94808.1"/>
    <property type="molecule type" value="Genomic_DNA"/>
</dbReference>
<accession>A0A494VTT1</accession>
<dbReference type="PANTHER" id="PTHR43489:SF3">
    <property type="entry name" value="XYLOSE ISOMERASE DOMAIN PROTEIN TIM BARREL"/>
    <property type="match status" value="1"/>
</dbReference>
<dbReference type="SUPFAM" id="SSF51658">
    <property type="entry name" value="Xylose isomerase-like"/>
    <property type="match status" value="1"/>
</dbReference>
<name>A0A494VTT1_9SPHI</name>
<dbReference type="InterPro" id="IPR036237">
    <property type="entry name" value="Xyl_isomerase-like_sf"/>
</dbReference>
<reference evidence="3 4" key="1">
    <citation type="submission" date="2018-10" db="EMBL/GenBank/DDBJ databases">
        <title>Genome sequencing of Mucilaginibacter sp. HYN0043.</title>
        <authorList>
            <person name="Kim M."/>
            <person name="Yi H."/>
        </authorList>
    </citation>
    <scope>NUCLEOTIDE SEQUENCE [LARGE SCALE GENOMIC DNA]</scope>
    <source>
        <strain evidence="3 4">HYN0043</strain>
    </source>
</reference>
<keyword evidence="3" id="KW-0670">Pyruvate</keyword>
<proteinExistence type="predicted"/>
<dbReference type="GO" id="GO:0016853">
    <property type="term" value="F:isomerase activity"/>
    <property type="evidence" value="ECO:0007669"/>
    <property type="project" value="UniProtKB-KW"/>
</dbReference>
<dbReference type="AlphaFoldDB" id="A0A494VTT1"/>
<feature type="domain" description="Xylose isomerase-like TIM barrel" evidence="2">
    <location>
        <begin position="89"/>
        <end position="279"/>
    </location>
</feature>
<dbReference type="InterPro" id="IPR050417">
    <property type="entry name" value="Sugar_Epim/Isomerase"/>
</dbReference>
<dbReference type="InterPro" id="IPR013022">
    <property type="entry name" value="Xyl_isomerase-like_TIM-brl"/>
</dbReference>
<evidence type="ECO:0000259" key="2">
    <source>
        <dbReference type="Pfam" id="PF01261"/>
    </source>
</evidence>
<dbReference type="Pfam" id="PF01261">
    <property type="entry name" value="AP_endonuc_2"/>
    <property type="match status" value="1"/>
</dbReference>
<organism evidence="3 4">
    <name type="scientific">Mucilaginibacter celer</name>
    <dbReference type="NCBI Taxonomy" id="2305508"/>
    <lineage>
        <taxon>Bacteria</taxon>
        <taxon>Pseudomonadati</taxon>
        <taxon>Bacteroidota</taxon>
        <taxon>Sphingobacteriia</taxon>
        <taxon>Sphingobacteriales</taxon>
        <taxon>Sphingobacteriaceae</taxon>
        <taxon>Mucilaginibacter</taxon>
    </lineage>
</organism>
<keyword evidence="4" id="KW-1185">Reference proteome</keyword>
<evidence type="ECO:0000313" key="3">
    <source>
        <dbReference type="EMBL" id="AYL94808.1"/>
    </source>
</evidence>